<dbReference type="Pfam" id="PF00078">
    <property type="entry name" value="RVT_1"/>
    <property type="match status" value="1"/>
</dbReference>
<dbReference type="InterPro" id="IPR005135">
    <property type="entry name" value="Endo/exonuclease/phosphatase"/>
</dbReference>
<name>A0A803PKW7_CANSA</name>
<dbReference type="SUPFAM" id="SSF56219">
    <property type="entry name" value="DNase I-like"/>
    <property type="match status" value="1"/>
</dbReference>
<dbReference type="Pfam" id="PF03372">
    <property type="entry name" value="Exo_endo_phos"/>
    <property type="match status" value="1"/>
</dbReference>
<reference evidence="4" key="1">
    <citation type="submission" date="2018-11" db="EMBL/GenBank/DDBJ databases">
        <authorList>
            <person name="Grassa J C."/>
        </authorList>
    </citation>
    <scope>NUCLEOTIDE SEQUENCE [LARGE SCALE GENOMIC DNA]</scope>
</reference>
<dbReference type="CDD" id="cd01650">
    <property type="entry name" value="RT_nLTR_like"/>
    <property type="match status" value="1"/>
</dbReference>
<proteinExistence type="predicted"/>
<dbReference type="Pfam" id="PF13456">
    <property type="entry name" value="RVT_3"/>
    <property type="match status" value="1"/>
</dbReference>
<dbReference type="InterPro" id="IPR044730">
    <property type="entry name" value="RNase_H-like_dom_plant"/>
</dbReference>
<dbReference type="AlphaFoldDB" id="A0A803PKW7"/>
<keyword evidence="1" id="KW-0862">Zinc</keyword>
<dbReference type="CDD" id="cd06222">
    <property type="entry name" value="RNase_H_like"/>
    <property type="match status" value="1"/>
</dbReference>
<dbReference type="GO" id="GO:0004523">
    <property type="term" value="F:RNA-DNA hybrid ribonuclease activity"/>
    <property type="evidence" value="ECO:0007669"/>
    <property type="project" value="InterPro"/>
</dbReference>
<keyword evidence="5" id="KW-1185">Reference proteome</keyword>
<keyword evidence="1" id="KW-0863">Zinc-finger</keyword>
<feature type="region of interest" description="Disordered" evidence="2">
    <location>
        <begin position="139"/>
        <end position="166"/>
    </location>
</feature>
<evidence type="ECO:0000313" key="4">
    <source>
        <dbReference type="EnsemblPlants" id="cds.evm.model.05.1326"/>
    </source>
</evidence>
<dbReference type="Gene3D" id="3.30.420.10">
    <property type="entry name" value="Ribonuclease H-like superfamily/Ribonuclease H"/>
    <property type="match status" value="1"/>
</dbReference>
<evidence type="ECO:0000256" key="1">
    <source>
        <dbReference type="PROSITE-ProRule" id="PRU00047"/>
    </source>
</evidence>
<dbReference type="InterPro" id="IPR036691">
    <property type="entry name" value="Endo/exonu/phosph_ase_sf"/>
</dbReference>
<protein>
    <recommendedName>
        <fullName evidence="3">CCHC-type domain-containing protein</fullName>
    </recommendedName>
</protein>
<dbReference type="PANTHER" id="PTHR31635">
    <property type="entry name" value="REVERSE TRANSCRIPTASE DOMAIN-CONTAINING PROTEIN-RELATED"/>
    <property type="match status" value="1"/>
</dbReference>
<dbReference type="PROSITE" id="PS50158">
    <property type="entry name" value="ZF_CCHC"/>
    <property type="match status" value="1"/>
</dbReference>
<evidence type="ECO:0000259" key="3">
    <source>
        <dbReference type="PROSITE" id="PS50158"/>
    </source>
</evidence>
<dbReference type="GO" id="GO:0003676">
    <property type="term" value="F:nucleic acid binding"/>
    <property type="evidence" value="ECO:0007669"/>
    <property type="project" value="InterPro"/>
</dbReference>
<dbReference type="Proteomes" id="UP000596661">
    <property type="component" value="Chromosome 5"/>
</dbReference>
<dbReference type="InterPro" id="IPR036875">
    <property type="entry name" value="Znf_CCHC_sf"/>
</dbReference>
<accession>A0A803PKW7</accession>
<sequence>MKGIPEDWEATLCSYITTGRVLNLPIKAITKSNMARLVGMTGEIIEIQGAEVNKIAVNGFFKFKIRNSIQSKIFLGYLFPHEGRRIWLQFQHDRLPYMCFNCGKIGHEMRQCNETQATGIQENGIVRPTYGSWLKVDSTERTETKSNKEPNQSNHEDSHEQNNNYPPHMAEARIEEKRAAILINNSPKGINCINSNINNYEHNLIHTNNTNLNTNFIPSPIVLDEMNEAATTDMQKDPIGNGIRKRLGEDITIDTAMNQMGSQTYKARTMETEYDSKGLDNTLFEVPISFDGGCNNQQKGTREKRRKFVTKKGTRPTKNQGLGNPWTVTSLAAHVKDYNLGLVFLSETRSKSSYMETIRIWLGFEGCFCVDARGKSGGLALLWKTPFTVHLNSYNAYHIDAWINMDEDLSWRFTGFYGDPDRSQRKHSWQLLRRLAENNNGPWLCGEDFNEIRGLHEKLGGGGKPGYLMKNFNKAIDLCALREIEYEGSKFTWFNGRTTNMVYERAICLNHGDRNNRYFHQKATSRRKKNRIKGLFDKNLQWMSTKEDIERTICDYFQELFEAPGHGDATIANLQRFVPFRLSRNQNDILLKEFTAQDIQDALSNINALKAPGVDGMSRIFYENHWTVIGEDVTQVCLEILNKNGDCIQINKTLLCLIPKTKQPKQVGEYIPISLCNVSYKIIAKCLANRMKDSLKEVISENQSAFIRGRLIQDNAILGFEGLHYMKKGRFGNGKKIALKLDMSKAYDRVDWRFLEAMMICLGYDKRWVDKVMNCITSPSFSILINGEVSGQIQSSRGLRQGDPLAPYMFLLCSEGLSCLIQEAERADMIHGITFGLGALIRNSSGDVIASEIQQQKGYFSVELAEVLALRMGIQLAINTTTVPFIIQTDCLRVANFLKGNSQVRTDWSEMLKEIKDSPTFSNCIAVHHIGRQSNKATHSLAKLAILSNCNKLWMGDYPFCASTFIKADLPKLV</sequence>
<dbReference type="EnsemblPlants" id="evm.model.05.1326">
    <property type="protein sequence ID" value="cds.evm.model.05.1326"/>
    <property type="gene ID" value="evm.TU.05.1326"/>
</dbReference>
<keyword evidence="1" id="KW-0479">Metal-binding</keyword>
<dbReference type="InterPro" id="IPR001878">
    <property type="entry name" value="Znf_CCHC"/>
</dbReference>
<feature type="domain" description="CCHC-type" evidence="3">
    <location>
        <begin position="99"/>
        <end position="114"/>
    </location>
</feature>
<dbReference type="SUPFAM" id="SSF57756">
    <property type="entry name" value="Retrovirus zinc finger-like domains"/>
    <property type="match status" value="1"/>
</dbReference>
<feature type="compositionally biased region" description="Basic residues" evidence="2">
    <location>
        <begin position="302"/>
        <end position="315"/>
    </location>
</feature>
<evidence type="ECO:0000313" key="5">
    <source>
        <dbReference type="Proteomes" id="UP000596661"/>
    </source>
</evidence>
<dbReference type="PANTHER" id="PTHR31635:SF196">
    <property type="entry name" value="REVERSE TRANSCRIPTASE DOMAIN-CONTAINING PROTEIN-RELATED"/>
    <property type="match status" value="1"/>
</dbReference>
<dbReference type="InterPro" id="IPR002156">
    <property type="entry name" value="RNaseH_domain"/>
</dbReference>
<dbReference type="InterPro" id="IPR000477">
    <property type="entry name" value="RT_dom"/>
</dbReference>
<dbReference type="SUPFAM" id="SSF53098">
    <property type="entry name" value="Ribonuclease H-like"/>
    <property type="match status" value="1"/>
</dbReference>
<evidence type="ECO:0000256" key="2">
    <source>
        <dbReference type="SAM" id="MobiDB-lite"/>
    </source>
</evidence>
<organism evidence="4 5">
    <name type="scientific">Cannabis sativa</name>
    <name type="common">Hemp</name>
    <name type="synonym">Marijuana</name>
    <dbReference type="NCBI Taxonomy" id="3483"/>
    <lineage>
        <taxon>Eukaryota</taxon>
        <taxon>Viridiplantae</taxon>
        <taxon>Streptophyta</taxon>
        <taxon>Embryophyta</taxon>
        <taxon>Tracheophyta</taxon>
        <taxon>Spermatophyta</taxon>
        <taxon>Magnoliopsida</taxon>
        <taxon>eudicotyledons</taxon>
        <taxon>Gunneridae</taxon>
        <taxon>Pentapetalae</taxon>
        <taxon>rosids</taxon>
        <taxon>fabids</taxon>
        <taxon>Rosales</taxon>
        <taxon>Cannabaceae</taxon>
        <taxon>Cannabis</taxon>
    </lineage>
</organism>
<dbReference type="EMBL" id="UZAU01000525">
    <property type="status" value="NOT_ANNOTATED_CDS"/>
    <property type="molecule type" value="Genomic_DNA"/>
</dbReference>
<dbReference type="Gramene" id="evm.model.05.1326">
    <property type="protein sequence ID" value="cds.evm.model.05.1326"/>
    <property type="gene ID" value="evm.TU.05.1326"/>
</dbReference>
<dbReference type="InterPro" id="IPR036397">
    <property type="entry name" value="RNaseH_sf"/>
</dbReference>
<dbReference type="Gene3D" id="3.60.10.10">
    <property type="entry name" value="Endonuclease/exonuclease/phosphatase"/>
    <property type="match status" value="1"/>
</dbReference>
<dbReference type="GO" id="GO:0008270">
    <property type="term" value="F:zinc ion binding"/>
    <property type="evidence" value="ECO:0007669"/>
    <property type="project" value="UniProtKB-KW"/>
</dbReference>
<dbReference type="InterPro" id="IPR025836">
    <property type="entry name" value="Zn_knuckle_CX2CX4HX4C"/>
</dbReference>
<feature type="compositionally biased region" description="Basic and acidic residues" evidence="2">
    <location>
        <begin position="139"/>
        <end position="160"/>
    </location>
</feature>
<feature type="region of interest" description="Disordered" evidence="2">
    <location>
        <begin position="294"/>
        <end position="322"/>
    </location>
</feature>
<dbReference type="InterPro" id="IPR012337">
    <property type="entry name" value="RNaseH-like_sf"/>
</dbReference>
<dbReference type="Pfam" id="PF14392">
    <property type="entry name" value="zf-CCHC_4"/>
    <property type="match status" value="1"/>
</dbReference>
<reference evidence="4" key="2">
    <citation type="submission" date="2021-03" db="UniProtKB">
        <authorList>
            <consortium name="EnsemblPlants"/>
        </authorList>
    </citation>
    <scope>IDENTIFICATION</scope>
</reference>